<dbReference type="PANTHER" id="PTHR11785:SF512">
    <property type="entry name" value="SOBREMESA, ISOFORM B"/>
    <property type="match status" value="1"/>
</dbReference>
<dbReference type="EMBL" id="AP024702">
    <property type="protein sequence ID" value="BCX46543.1"/>
    <property type="molecule type" value="Genomic_DNA"/>
</dbReference>
<proteinExistence type="predicted"/>
<dbReference type="PIRSF" id="PIRSF006060">
    <property type="entry name" value="AA_transporter"/>
    <property type="match status" value="1"/>
</dbReference>
<sequence length="405" mass="42714">MIGTGVFTSLGFQLLDLNSGPQILYLWLLGGLIALCGALCYAAVAEALPKSGGEHHFLGRMYHPSLGFMAGMLSAISGFAAPTAITAMAFGAYLNKSLPGVPAQAAAIGVILIGSAAHMVDSKTSAVVQTAATAIKLLLILAFLAAAFLLPGEGDIRWPIDPGADFAATVSPAFAVALMWVLYSYSGWNAAVYGLETWDQPAKTVRRALIIGTGLVTVLYIGLNAAFLKAAPTGELRGVIPVGEVAAVSLFGKSAASWISMLFSLGLFASVSALLWAGPHVLSAMGRTTPGLAFFNPKDGSPRLALACQTGLALALVTLNRFDDLVTFTTIGLTLCTMLTVFGVFRLERPHERWRRPWFPAGVFLAMTAFILFYSIINKPWPSGIGLACVAVLSLIGHFIHRRTP</sequence>
<keyword evidence="4 5" id="KW-0472">Membrane</keyword>
<keyword evidence="2 5" id="KW-0812">Transmembrane</keyword>
<gene>
    <name evidence="6" type="ORF">HAHE_04510</name>
</gene>
<evidence type="ECO:0000256" key="5">
    <source>
        <dbReference type="SAM" id="Phobius"/>
    </source>
</evidence>
<accession>A0ABN6H0P7</accession>
<protein>
    <submittedName>
        <fullName evidence="6">Amino acid permease</fullName>
    </submittedName>
</protein>
<feature type="transmembrane region" description="Helical" evidence="5">
    <location>
        <begin position="357"/>
        <end position="377"/>
    </location>
</feature>
<dbReference type="Proteomes" id="UP001374893">
    <property type="component" value="Chromosome"/>
</dbReference>
<comment type="subcellular location">
    <subcellularLocation>
        <location evidence="1">Membrane</location>
        <topology evidence="1">Multi-pass membrane protein</topology>
    </subcellularLocation>
</comment>
<keyword evidence="3 5" id="KW-1133">Transmembrane helix</keyword>
<dbReference type="Gene3D" id="1.20.1740.10">
    <property type="entry name" value="Amino acid/polyamine transporter I"/>
    <property type="match status" value="1"/>
</dbReference>
<feature type="transmembrane region" description="Helical" evidence="5">
    <location>
        <begin position="100"/>
        <end position="120"/>
    </location>
</feature>
<feature type="transmembrane region" description="Helical" evidence="5">
    <location>
        <begin position="258"/>
        <end position="282"/>
    </location>
</feature>
<name>A0ABN6H0P7_9BACT</name>
<evidence type="ECO:0000313" key="6">
    <source>
        <dbReference type="EMBL" id="BCX46543.1"/>
    </source>
</evidence>
<dbReference type="PANTHER" id="PTHR11785">
    <property type="entry name" value="AMINO ACID TRANSPORTER"/>
    <property type="match status" value="1"/>
</dbReference>
<feature type="transmembrane region" description="Helical" evidence="5">
    <location>
        <begin position="170"/>
        <end position="195"/>
    </location>
</feature>
<dbReference type="Pfam" id="PF13520">
    <property type="entry name" value="AA_permease_2"/>
    <property type="match status" value="1"/>
</dbReference>
<dbReference type="InterPro" id="IPR002293">
    <property type="entry name" value="AA/rel_permease1"/>
</dbReference>
<evidence type="ECO:0000256" key="2">
    <source>
        <dbReference type="ARBA" id="ARBA00022692"/>
    </source>
</evidence>
<evidence type="ECO:0000256" key="1">
    <source>
        <dbReference type="ARBA" id="ARBA00004141"/>
    </source>
</evidence>
<feature type="transmembrane region" description="Helical" evidence="5">
    <location>
        <begin position="207"/>
        <end position="227"/>
    </location>
</feature>
<organism evidence="6 7">
    <name type="scientific">Haloferula helveola</name>
    <dbReference type="NCBI Taxonomy" id="490095"/>
    <lineage>
        <taxon>Bacteria</taxon>
        <taxon>Pseudomonadati</taxon>
        <taxon>Verrucomicrobiota</taxon>
        <taxon>Verrucomicrobiia</taxon>
        <taxon>Verrucomicrobiales</taxon>
        <taxon>Verrucomicrobiaceae</taxon>
        <taxon>Haloferula</taxon>
    </lineage>
</organism>
<evidence type="ECO:0000256" key="4">
    <source>
        <dbReference type="ARBA" id="ARBA00023136"/>
    </source>
</evidence>
<feature type="transmembrane region" description="Helical" evidence="5">
    <location>
        <begin position="303"/>
        <end position="319"/>
    </location>
</feature>
<keyword evidence="7" id="KW-1185">Reference proteome</keyword>
<dbReference type="InterPro" id="IPR050598">
    <property type="entry name" value="AminoAcid_Transporter"/>
</dbReference>
<feature type="transmembrane region" description="Helical" evidence="5">
    <location>
        <begin position="325"/>
        <end position="345"/>
    </location>
</feature>
<evidence type="ECO:0000313" key="7">
    <source>
        <dbReference type="Proteomes" id="UP001374893"/>
    </source>
</evidence>
<reference evidence="6 7" key="1">
    <citation type="submission" date="2021-06" db="EMBL/GenBank/DDBJ databases">
        <title>Complete genome of Haloferula helveola possessing various polysaccharide degrading enzymes.</title>
        <authorList>
            <person name="Takami H."/>
            <person name="Huang C."/>
            <person name="Hamasaki K."/>
        </authorList>
    </citation>
    <scope>NUCLEOTIDE SEQUENCE [LARGE SCALE GENOMIC DNA]</scope>
    <source>
        <strain evidence="6 7">CN-1</strain>
    </source>
</reference>
<evidence type="ECO:0000256" key="3">
    <source>
        <dbReference type="ARBA" id="ARBA00022989"/>
    </source>
</evidence>
<feature type="transmembrane region" description="Helical" evidence="5">
    <location>
        <begin position="127"/>
        <end position="150"/>
    </location>
</feature>
<feature type="transmembrane region" description="Helical" evidence="5">
    <location>
        <begin position="24"/>
        <end position="45"/>
    </location>
</feature>
<feature type="transmembrane region" description="Helical" evidence="5">
    <location>
        <begin position="66"/>
        <end position="94"/>
    </location>
</feature>
<feature type="transmembrane region" description="Helical" evidence="5">
    <location>
        <begin position="383"/>
        <end position="400"/>
    </location>
</feature>